<reference evidence="2" key="1">
    <citation type="journal article" date="2019" name="Int. J. Syst. Evol. Microbiol.">
        <title>The Global Catalogue of Microorganisms (GCM) 10K type strain sequencing project: providing services to taxonomists for standard genome sequencing and annotation.</title>
        <authorList>
            <consortium name="The Broad Institute Genomics Platform"/>
            <consortium name="The Broad Institute Genome Sequencing Center for Infectious Disease"/>
            <person name="Wu L."/>
            <person name="Ma J."/>
        </authorList>
    </citation>
    <scope>NUCLEOTIDE SEQUENCE [LARGE SCALE GENOMIC DNA]</scope>
    <source>
        <strain evidence="2">JCM 31486</strain>
    </source>
</reference>
<name>A0ABW3MHI3_9PSEU</name>
<protein>
    <submittedName>
        <fullName evidence="1">Amidohydrolase</fullName>
    </submittedName>
</protein>
<dbReference type="Gene3D" id="3.20.20.140">
    <property type="entry name" value="Metal-dependent hydrolases"/>
    <property type="match status" value="1"/>
</dbReference>
<comment type="caution">
    <text evidence="1">The sequence shown here is derived from an EMBL/GenBank/DDBJ whole genome shotgun (WGS) entry which is preliminary data.</text>
</comment>
<dbReference type="PANTHER" id="PTHR43569">
    <property type="entry name" value="AMIDOHYDROLASE"/>
    <property type="match status" value="1"/>
</dbReference>
<sequence length="93" mass="10244">MRVDAHHHLWDLTVRDQDWIPEDWVIRRNFGVPDLESAASGFDRTVLVQTITVPEETPEFLAIADSTDLIGAVTGWVDLTSDSVADALAGLAD</sequence>
<proteinExistence type="predicted"/>
<organism evidence="1 2">
    <name type="scientific">Kibdelosporangium lantanae</name>
    <dbReference type="NCBI Taxonomy" id="1497396"/>
    <lineage>
        <taxon>Bacteria</taxon>
        <taxon>Bacillati</taxon>
        <taxon>Actinomycetota</taxon>
        <taxon>Actinomycetes</taxon>
        <taxon>Pseudonocardiales</taxon>
        <taxon>Pseudonocardiaceae</taxon>
        <taxon>Kibdelosporangium</taxon>
    </lineage>
</organism>
<keyword evidence="2" id="KW-1185">Reference proteome</keyword>
<dbReference type="InterPro" id="IPR052350">
    <property type="entry name" value="Metallo-dep_Lactonases"/>
</dbReference>
<dbReference type="Proteomes" id="UP001597045">
    <property type="component" value="Unassembled WGS sequence"/>
</dbReference>
<gene>
    <name evidence="1" type="ORF">ACFQ1S_33805</name>
</gene>
<dbReference type="EMBL" id="JBHTIS010002642">
    <property type="protein sequence ID" value="MFD1050147.1"/>
    <property type="molecule type" value="Genomic_DNA"/>
</dbReference>
<dbReference type="PANTHER" id="PTHR43569:SF2">
    <property type="entry name" value="AMIDOHYDROLASE-RELATED DOMAIN-CONTAINING PROTEIN"/>
    <property type="match status" value="1"/>
</dbReference>
<dbReference type="InterPro" id="IPR032466">
    <property type="entry name" value="Metal_Hydrolase"/>
</dbReference>
<dbReference type="SUPFAM" id="SSF51556">
    <property type="entry name" value="Metallo-dependent hydrolases"/>
    <property type="match status" value="1"/>
</dbReference>
<feature type="non-terminal residue" evidence="1">
    <location>
        <position position="93"/>
    </location>
</feature>
<accession>A0ABW3MHI3</accession>
<evidence type="ECO:0000313" key="1">
    <source>
        <dbReference type="EMBL" id="MFD1050147.1"/>
    </source>
</evidence>
<evidence type="ECO:0000313" key="2">
    <source>
        <dbReference type="Proteomes" id="UP001597045"/>
    </source>
</evidence>